<dbReference type="InterPro" id="IPR011527">
    <property type="entry name" value="ABC1_TM_dom"/>
</dbReference>
<accession>A0AA37JIZ8</accession>
<evidence type="ECO:0000259" key="10">
    <source>
        <dbReference type="PROSITE" id="PS50893"/>
    </source>
</evidence>
<keyword evidence="6 12" id="KW-0067">ATP-binding</keyword>
<dbReference type="EMBL" id="BQNJ01000001">
    <property type="protein sequence ID" value="GKH01082.1"/>
    <property type="molecule type" value="Genomic_DNA"/>
</dbReference>
<keyword evidence="3" id="KW-1003">Cell membrane</keyword>
<dbReference type="GO" id="GO:0034040">
    <property type="term" value="F:ATPase-coupled lipid transmembrane transporter activity"/>
    <property type="evidence" value="ECO:0007669"/>
    <property type="project" value="TreeGrafter"/>
</dbReference>
<dbReference type="GO" id="GO:0005886">
    <property type="term" value="C:plasma membrane"/>
    <property type="evidence" value="ECO:0007669"/>
    <property type="project" value="UniProtKB-SubCell"/>
</dbReference>
<dbReference type="InterPro" id="IPR039421">
    <property type="entry name" value="Type_1_exporter"/>
</dbReference>
<reference evidence="12" key="1">
    <citation type="submission" date="2022-01" db="EMBL/GenBank/DDBJ databases">
        <title>Novel bile acid biosynthetic pathways are enriched in the microbiome of centenarians.</title>
        <authorList>
            <person name="Sato Y."/>
            <person name="Atarashi K."/>
            <person name="Plichta R.D."/>
            <person name="Arai Y."/>
            <person name="Sasajima S."/>
            <person name="Kearney M.S."/>
            <person name="Suda W."/>
            <person name="Takeshita K."/>
            <person name="Sasaki T."/>
            <person name="Okamoto S."/>
            <person name="Skelly N.A."/>
            <person name="Okamura Y."/>
            <person name="Vlamakis H."/>
            <person name="Li Y."/>
            <person name="Tanoue T."/>
            <person name="Takei H."/>
            <person name="Nittono H."/>
            <person name="Narushima S."/>
            <person name="Irie J."/>
            <person name="Itoh H."/>
            <person name="Moriya K."/>
            <person name="Sugiura Y."/>
            <person name="Suematsu M."/>
            <person name="Moritoki N."/>
            <person name="Shibata S."/>
            <person name="Littman R.D."/>
            <person name="Fischbach A.M."/>
            <person name="Uwamino Y."/>
            <person name="Inoue T."/>
            <person name="Honda A."/>
            <person name="Hattori M."/>
            <person name="Murai T."/>
            <person name="Xavier J.R."/>
            <person name="Hirose N."/>
            <person name="Honda K."/>
        </authorList>
    </citation>
    <scope>NUCLEOTIDE SEQUENCE</scope>
    <source>
        <strain evidence="12">CE91-St55</strain>
    </source>
</reference>
<keyword evidence="4 9" id="KW-0812">Transmembrane</keyword>
<dbReference type="InterPro" id="IPR027417">
    <property type="entry name" value="P-loop_NTPase"/>
</dbReference>
<feature type="transmembrane region" description="Helical" evidence="9">
    <location>
        <begin position="162"/>
        <end position="182"/>
    </location>
</feature>
<proteinExistence type="predicted"/>
<evidence type="ECO:0000256" key="5">
    <source>
        <dbReference type="ARBA" id="ARBA00022741"/>
    </source>
</evidence>
<dbReference type="Proteomes" id="UP001055091">
    <property type="component" value="Unassembled WGS sequence"/>
</dbReference>
<dbReference type="GO" id="GO:0140359">
    <property type="term" value="F:ABC-type transporter activity"/>
    <property type="evidence" value="ECO:0007669"/>
    <property type="project" value="InterPro"/>
</dbReference>
<dbReference type="Pfam" id="PF00664">
    <property type="entry name" value="ABC_membrane"/>
    <property type="match status" value="1"/>
</dbReference>
<feature type="transmembrane region" description="Helical" evidence="9">
    <location>
        <begin position="49"/>
        <end position="70"/>
    </location>
</feature>
<gene>
    <name evidence="12" type="ORF">CE91St55_30630</name>
</gene>
<evidence type="ECO:0000313" key="13">
    <source>
        <dbReference type="Proteomes" id="UP001055091"/>
    </source>
</evidence>
<evidence type="ECO:0000259" key="11">
    <source>
        <dbReference type="PROSITE" id="PS50929"/>
    </source>
</evidence>
<dbReference type="SUPFAM" id="SSF52540">
    <property type="entry name" value="P-loop containing nucleoside triphosphate hydrolases"/>
    <property type="match status" value="1"/>
</dbReference>
<evidence type="ECO:0000256" key="8">
    <source>
        <dbReference type="ARBA" id="ARBA00023136"/>
    </source>
</evidence>
<organism evidence="12 13">
    <name type="scientific">Hungatella hathewayi</name>
    <dbReference type="NCBI Taxonomy" id="154046"/>
    <lineage>
        <taxon>Bacteria</taxon>
        <taxon>Bacillati</taxon>
        <taxon>Bacillota</taxon>
        <taxon>Clostridia</taxon>
        <taxon>Lachnospirales</taxon>
        <taxon>Lachnospiraceae</taxon>
        <taxon>Hungatella</taxon>
    </lineage>
</organism>
<dbReference type="PROSITE" id="PS50893">
    <property type="entry name" value="ABC_TRANSPORTER_2"/>
    <property type="match status" value="1"/>
</dbReference>
<dbReference type="Pfam" id="PF00005">
    <property type="entry name" value="ABC_tran"/>
    <property type="match status" value="1"/>
</dbReference>
<keyword evidence="2" id="KW-0813">Transport</keyword>
<evidence type="ECO:0000313" key="12">
    <source>
        <dbReference type="EMBL" id="GKH01082.1"/>
    </source>
</evidence>
<dbReference type="SUPFAM" id="SSF90123">
    <property type="entry name" value="ABC transporter transmembrane region"/>
    <property type="match status" value="1"/>
</dbReference>
<feature type="transmembrane region" description="Helical" evidence="9">
    <location>
        <begin position="21"/>
        <end position="43"/>
    </location>
</feature>
<dbReference type="RefSeq" id="WP_244052674.1">
    <property type="nucleotide sequence ID" value="NZ_BQNJ01000001.1"/>
</dbReference>
<dbReference type="InterPro" id="IPR017871">
    <property type="entry name" value="ABC_transporter-like_CS"/>
</dbReference>
<feature type="transmembrane region" description="Helical" evidence="9">
    <location>
        <begin position="139"/>
        <end position="156"/>
    </location>
</feature>
<evidence type="ECO:0000256" key="9">
    <source>
        <dbReference type="SAM" id="Phobius"/>
    </source>
</evidence>
<evidence type="ECO:0000256" key="2">
    <source>
        <dbReference type="ARBA" id="ARBA00022448"/>
    </source>
</evidence>
<sequence>MNHFHWINSFAKNLVHYMIKAVLLLTVGTIAGIVPYFGVYYLINHFISGKYVSITSVAVIAVCIAACLVLKTYTTSRGLASSHYLAYKTLANMRIALADKLLRIPMGKIMEKGSGELKKAFIENIEDMELILAHTLPEGLSNLLSCIIATFMLAIIDWRMALLSLAVLPIGIAAFAAMLNNAKTCMEPYYKSSRKMNETIVEYISGMEVIKVFSQTTSSFQKYKESVEEYKRKTLNWFGISWNYMAIYSVFLPATLLFMIPFGICFYLNGSLTLEDFILCCLLAMSLGPSLLRIVEFIPMIPQLGVKAQKLELIFEEIELHEGSFTSIPKPHNVKGENITFGYGEENVLHNVSFTALENTVTAFVGESGAGKSTLAKLLVRFWDVNHGAIRIGGIDIRDISYQTLSDMTSYVSQDTFLFNTSILENIRIGQPGTSDKEVIAISKAACCHEFIMGFPKGYETVVGDAGDKLSGGQRQRIAIARAMLKNAPIIVLDEATSFTDPENEDKIQGSLNKLLKDKTVIVIAHRLATIQNADNIIVLDQGRIVAQGTHSHLLTASSYYKRMWDAYTQSVQWNVRDAISDLRKEGKSNA</sequence>
<keyword evidence="8 9" id="KW-0472">Membrane</keyword>
<protein>
    <submittedName>
        <fullName evidence="12">ABC transporter ATP-binding protein</fullName>
    </submittedName>
</protein>
<dbReference type="GO" id="GO:0016887">
    <property type="term" value="F:ATP hydrolysis activity"/>
    <property type="evidence" value="ECO:0007669"/>
    <property type="project" value="InterPro"/>
</dbReference>
<feature type="transmembrane region" description="Helical" evidence="9">
    <location>
        <begin position="242"/>
        <end position="264"/>
    </location>
</feature>
<dbReference type="FunFam" id="3.40.50.300:FF:000221">
    <property type="entry name" value="Multidrug ABC transporter ATP-binding protein"/>
    <property type="match status" value="1"/>
</dbReference>
<keyword evidence="5" id="KW-0547">Nucleotide-binding</keyword>
<dbReference type="Gene3D" id="3.40.50.300">
    <property type="entry name" value="P-loop containing nucleotide triphosphate hydrolases"/>
    <property type="match status" value="1"/>
</dbReference>
<dbReference type="PANTHER" id="PTHR24221">
    <property type="entry name" value="ATP-BINDING CASSETTE SUB-FAMILY B"/>
    <property type="match status" value="1"/>
</dbReference>
<dbReference type="AlphaFoldDB" id="A0AA37JIZ8"/>
<evidence type="ECO:0000256" key="7">
    <source>
        <dbReference type="ARBA" id="ARBA00022989"/>
    </source>
</evidence>
<keyword evidence="7 9" id="KW-1133">Transmembrane helix</keyword>
<dbReference type="InterPro" id="IPR003439">
    <property type="entry name" value="ABC_transporter-like_ATP-bd"/>
</dbReference>
<name>A0AA37JIZ8_9FIRM</name>
<dbReference type="GO" id="GO:0005524">
    <property type="term" value="F:ATP binding"/>
    <property type="evidence" value="ECO:0007669"/>
    <property type="project" value="UniProtKB-KW"/>
</dbReference>
<dbReference type="Gene3D" id="1.20.1560.10">
    <property type="entry name" value="ABC transporter type 1, transmembrane domain"/>
    <property type="match status" value="1"/>
</dbReference>
<dbReference type="SMART" id="SM00382">
    <property type="entry name" value="AAA"/>
    <property type="match status" value="1"/>
</dbReference>
<dbReference type="PROSITE" id="PS00211">
    <property type="entry name" value="ABC_TRANSPORTER_1"/>
    <property type="match status" value="1"/>
</dbReference>
<comment type="caution">
    <text evidence="12">The sequence shown here is derived from an EMBL/GenBank/DDBJ whole genome shotgun (WGS) entry which is preliminary data.</text>
</comment>
<dbReference type="PROSITE" id="PS50929">
    <property type="entry name" value="ABC_TM1F"/>
    <property type="match status" value="1"/>
</dbReference>
<feature type="domain" description="ABC transmembrane type-1" evidence="11">
    <location>
        <begin position="21"/>
        <end position="303"/>
    </location>
</feature>
<evidence type="ECO:0000256" key="3">
    <source>
        <dbReference type="ARBA" id="ARBA00022475"/>
    </source>
</evidence>
<comment type="subcellular location">
    <subcellularLocation>
        <location evidence="1">Cell membrane</location>
        <topology evidence="1">Multi-pass membrane protein</topology>
    </subcellularLocation>
</comment>
<evidence type="ECO:0000256" key="6">
    <source>
        <dbReference type="ARBA" id="ARBA00022840"/>
    </source>
</evidence>
<dbReference type="InterPro" id="IPR036640">
    <property type="entry name" value="ABC1_TM_sf"/>
</dbReference>
<evidence type="ECO:0000256" key="1">
    <source>
        <dbReference type="ARBA" id="ARBA00004651"/>
    </source>
</evidence>
<feature type="domain" description="ABC transporter" evidence="10">
    <location>
        <begin position="334"/>
        <end position="567"/>
    </location>
</feature>
<evidence type="ECO:0000256" key="4">
    <source>
        <dbReference type="ARBA" id="ARBA00022692"/>
    </source>
</evidence>
<dbReference type="PANTHER" id="PTHR24221:SF397">
    <property type="entry name" value="ABC TRANSPORTER, ATP-BINDING TRANSMEMBRANE PROTEIN"/>
    <property type="match status" value="1"/>
</dbReference>
<dbReference type="InterPro" id="IPR003593">
    <property type="entry name" value="AAA+_ATPase"/>
</dbReference>